<dbReference type="GO" id="GO:0050660">
    <property type="term" value="F:flavin adenine dinucleotide binding"/>
    <property type="evidence" value="ECO:0007669"/>
    <property type="project" value="InterPro"/>
</dbReference>
<protein>
    <recommendedName>
        <fullName evidence="4 12">Acetolactate synthase</fullName>
        <ecNumber evidence="4 12">2.2.1.6</ecNumber>
    </recommendedName>
</protein>
<comment type="cofactor">
    <cofactor evidence="12">
        <name>Mg(2+)</name>
        <dbReference type="ChEBI" id="CHEBI:18420"/>
    </cofactor>
    <text evidence="12">Binds 1 Mg(2+) ion per subunit.</text>
</comment>
<sequence>MSTTATTHPRRAPHTATTLGSDAVLRCLEAEGVTTVFGMPGGAILPLYDAIARGTTIRHVLARHEQGAGHMAQGYARAGGGVGVVFATSGPGATNLVTPIADAGMDSTPLVCITGQVRSSLLGTNAFQECDITSVTAPLVKGSWLVRDVADLPAVLHEAFALARSGRPGPVLVDIPRDVQEAPFAPAQDGPGPVAPDRPDRTLTADPDGLARAAAAIDGARRPVLYVGGGAQGASPEVLALAERAGLPVVTTLMGKGAFPESHELFFGWPGMHGAKWANWAMHRADLVIAAGARFDDRVTGRLDAFAQEAAVIHIDVDRREHGKIRHADIAVHGELGPVCAELAARVAGDDGAREPWRAQLRAWRGQFPLRYDTAAGGPLKPQRALEVLAAATAGRDTVFTTGVGQHQMWAMQYLPCDRPRRFVTSGGHGTMGFGLPAAIGARAACPDAAVVCVDGDGSFQMTTQELATAVGSGLPVVVVILNNGRLGMVSQWQSMFYEGRASEVDLLPGMPDFATIARGYGALGFTVEDEDGLRAALAEALASGRPAVLDVLVEPEEHCYPMIVPGGAAADMVEWPGVA</sequence>
<comment type="catalytic activity">
    <reaction evidence="11 12">
        <text>2 pyruvate + H(+) = (2S)-2-acetolactate + CO2</text>
        <dbReference type="Rhea" id="RHEA:25249"/>
        <dbReference type="ChEBI" id="CHEBI:15361"/>
        <dbReference type="ChEBI" id="CHEBI:15378"/>
        <dbReference type="ChEBI" id="CHEBI:16526"/>
        <dbReference type="ChEBI" id="CHEBI:58476"/>
        <dbReference type="EC" id="2.2.1.6"/>
    </reaction>
</comment>
<evidence type="ECO:0000259" key="14">
    <source>
        <dbReference type="Pfam" id="PF00205"/>
    </source>
</evidence>
<dbReference type="InterPro" id="IPR012001">
    <property type="entry name" value="Thiamin_PyroP_enz_TPP-bd_dom"/>
</dbReference>
<dbReference type="NCBIfam" id="TIGR00118">
    <property type="entry name" value="acolac_lg"/>
    <property type="match status" value="1"/>
</dbReference>
<dbReference type="Gene3D" id="3.40.50.970">
    <property type="match status" value="2"/>
</dbReference>
<evidence type="ECO:0000256" key="5">
    <source>
        <dbReference type="ARBA" id="ARBA00022605"/>
    </source>
</evidence>
<dbReference type="GO" id="GO:0000287">
    <property type="term" value="F:magnesium ion binding"/>
    <property type="evidence" value="ECO:0007669"/>
    <property type="project" value="UniProtKB-UniRule"/>
</dbReference>
<keyword evidence="18" id="KW-1185">Reference proteome</keyword>
<feature type="domain" description="Thiamine pyrophosphate enzyme TPP-binding" evidence="15">
    <location>
        <begin position="403"/>
        <end position="552"/>
    </location>
</feature>
<dbReference type="GO" id="GO:0009099">
    <property type="term" value="P:L-valine biosynthetic process"/>
    <property type="evidence" value="ECO:0007669"/>
    <property type="project" value="UniProtKB-UniPathway"/>
</dbReference>
<dbReference type="InterPro" id="IPR012846">
    <property type="entry name" value="Acetolactate_synth_lsu"/>
</dbReference>
<dbReference type="Proteomes" id="UP000321805">
    <property type="component" value="Chromosome"/>
</dbReference>
<evidence type="ECO:0000259" key="16">
    <source>
        <dbReference type="Pfam" id="PF02776"/>
    </source>
</evidence>
<dbReference type="InterPro" id="IPR045229">
    <property type="entry name" value="TPP_enz"/>
</dbReference>
<evidence type="ECO:0000256" key="11">
    <source>
        <dbReference type="ARBA" id="ARBA00048670"/>
    </source>
</evidence>
<evidence type="ECO:0000256" key="8">
    <source>
        <dbReference type="ARBA" id="ARBA00022842"/>
    </source>
</evidence>
<dbReference type="PANTHER" id="PTHR18968:SF13">
    <property type="entry name" value="ACETOLACTATE SYNTHASE CATALYTIC SUBUNIT, MITOCHONDRIAL"/>
    <property type="match status" value="1"/>
</dbReference>
<proteinExistence type="inferred from homology"/>
<feature type="region of interest" description="Disordered" evidence="13">
    <location>
        <begin position="182"/>
        <end position="201"/>
    </location>
</feature>
<dbReference type="GO" id="GO:0005948">
    <property type="term" value="C:acetolactate synthase complex"/>
    <property type="evidence" value="ECO:0007669"/>
    <property type="project" value="TreeGrafter"/>
</dbReference>
<keyword evidence="6 12" id="KW-0808">Transferase</keyword>
<dbReference type="InterPro" id="IPR012000">
    <property type="entry name" value="Thiamin_PyroP_enz_cen_dom"/>
</dbReference>
<comment type="cofactor">
    <cofactor evidence="12">
        <name>thiamine diphosphate</name>
        <dbReference type="ChEBI" id="CHEBI:58937"/>
    </cofactor>
    <text evidence="12">Binds 1 thiamine pyrophosphate per subunit.</text>
</comment>
<dbReference type="GO" id="GO:0030976">
    <property type="term" value="F:thiamine pyrophosphate binding"/>
    <property type="evidence" value="ECO:0007669"/>
    <property type="project" value="UniProtKB-UniRule"/>
</dbReference>
<dbReference type="InterPro" id="IPR029035">
    <property type="entry name" value="DHS-like_NAD/FAD-binding_dom"/>
</dbReference>
<dbReference type="InterPro" id="IPR000399">
    <property type="entry name" value="TPP-bd_CS"/>
</dbReference>
<accession>A0A5B8U9N6</accession>
<dbReference type="AlphaFoldDB" id="A0A5B8U9N6"/>
<comment type="similarity">
    <text evidence="3 12">Belongs to the TPP enzyme family.</text>
</comment>
<dbReference type="KEGG" id="bsol:FSW04_20425"/>
<evidence type="ECO:0000256" key="13">
    <source>
        <dbReference type="SAM" id="MobiDB-lite"/>
    </source>
</evidence>
<feature type="domain" description="Thiamine pyrophosphate enzyme N-terminal TPP-binding" evidence="16">
    <location>
        <begin position="20"/>
        <end position="134"/>
    </location>
</feature>
<evidence type="ECO:0000256" key="10">
    <source>
        <dbReference type="ARBA" id="ARBA00023304"/>
    </source>
</evidence>
<dbReference type="PANTHER" id="PTHR18968">
    <property type="entry name" value="THIAMINE PYROPHOSPHATE ENZYMES"/>
    <property type="match status" value="1"/>
</dbReference>
<dbReference type="Pfam" id="PF02775">
    <property type="entry name" value="TPP_enzyme_C"/>
    <property type="match status" value="1"/>
</dbReference>
<dbReference type="InterPro" id="IPR039368">
    <property type="entry name" value="AHAS_TPP"/>
</dbReference>
<evidence type="ECO:0000313" key="18">
    <source>
        <dbReference type="Proteomes" id="UP000321805"/>
    </source>
</evidence>
<dbReference type="InterPro" id="IPR011766">
    <property type="entry name" value="TPP_enzyme_TPP-bd"/>
</dbReference>
<dbReference type="EMBL" id="CP042430">
    <property type="protein sequence ID" value="QEC49707.1"/>
    <property type="molecule type" value="Genomic_DNA"/>
</dbReference>
<evidence type="ECO:0000313" key="17">
    <source>
        <dbReference type="EMBL" id="QEC49707.1"/>
    </source>
</evidence>
<keyword evidence="7 12" id="KW-0479">Metal-binding</keyword>
<name>A0A5B8U9N6_9ACTN</name>
<dbReference type="Gene3D" id="3.40.50.1220">
    <property type="entry name" value="TPP-binding domain"/>
    <property type="match status" value="1"/>
</dbReference>
<dbReference type="SUPFAM" id="SSF52467">
    <property type="entry name" value="DHS-like NAD/FAD-binding domain"/>
    <property type="match status" value="1"/>
</dbReference>
<comment type="pathway">
    <text evidence="1 12">Amino-acid biosynthesis; L-isoleucine biosynthesis; L-isoleucine from 2-oxobutanoate: step 1/4.</text>
</comment>
<dbReference type="CDD" id="cd07035">
    <property type="entry name" value="TPP_PYR_POX_like"/>
    <property type="match status" value="1"/>
</dbReference>
<keyword evidence="9 12" id="KW-0786">Thiamine pyrophosphate</keyword>
<dbReference type="GO" id="GO:0003984">
    <property type="term" value="F:acetolactate synthase activity"/>
    <property type="evidence" value="ECO:0007669"/>
    <property type="project" value="UniProtKB-EC"/>
</dbReference>
<dbReference type="EC" id="2.2.1.6" evidence="4 12"/>
<evidence type="ECO:0000256" key="3">
    <source>
        <dbReference type="ARBA" id="ARBA00007812"/>
    </source>
</evidence>
<dbReference type="RefSeq" id="WP_146922072.1">
    <property type="nucleotide sequence ID" value="NZ_CP042430.1"/>
</dbReference>
<evidence type="ECO:0000256" key="2">
    <source>
        <dbReference type="ARBA" id="ARBA00005025"/>
    </source>
</evidence>
<evidence type="ECO:0000256" key="4">
    <source>
        <dbReference type="ARBA" id="ARBA00013145"/>
    </source>
</evidence>
<evidence type="ECO:0000256" key="1">
    <source>
        <dbReference type="ARBA" id="ARBA00004974"/>
    </source>
</evidence>
<dbReference type="SUPFAM" id="SSF52518">
    <property type="entry name" value="Thiamin diphosphate-binding fold (THDP-binding)"/>
    <property type="match status" value="2"/>
</dbReference>
<dbReference type="GO" id="GO:0009097">
    <property type="term" value="P:isoleucine biosynthetic process"/>
    <property type="evidence" value="ECO:0007669"/>
    <property type="project" value="UniProtKB-UniPathway"/>
</dbReference>
<gene>
    <name evidence="17" type="primary">ilvB</name>
    <name evidence="17" type="ORF">FSW04_20425</name>
</gene>
<evidence type="ECO:0000259" key="15">
    <source>
        <dbReference type="Pfam" id="PF02775"/>
    </source>
</evidence>
<evidence type="ECO:0000256" key="6">
    <source>
        <dbReference type="ARBA" id="ARBA00022679"/>
    </source>
</evidence>
<organism evidence="17 18">
    <name type="scientific">Baekduia soli</name>
    <dbReference type="NCBI Taxonomy" id="496014"/>
    <lineage>
        <taxon>Bacteria</taxon>
        <taxon>Bacillati</taxon>
        <taxon>Actinomycetota</taxon>
        <taxon>Thermoleophilia</taxon>
        <taxon>Solirubrobacterales</taxon>
        <taxon>Baekduiaceae</taxon>
        <taxon>Baekduia</taxon>
    </lineage>
</organism>
<dbReference type="FunFam" id="3.40.50.970:FF:000007">
    <property type="entry name" value="Acetolactate synthase"/>
    <property type="match status" value="1"/>
</dbReference>
<keyword evidence="8 12" id="KW-0460">Magnesium</keyword>
<evidence type="ECO:0000256" key="7">
    <source>
        <dbReference type="ARBA" id="ARBA00022723"/>
    </source>
</evidence>
<comment type="pathway">
    <text evidence="2 12">Amino-acid biosynthesis; L-valine biosynthesis; L-valine from pyruvate: step 1/4.</text>
</comment>
<evidence type="ECO:0000256" key="12">
    <source>
        <dbReference type="RuleBase" id="RU003591"/>
    </source>
</evidence>
<keyword evidence="5 12" id="KW-0028">Amino-acid biosynthesis</keyword>
<dbReference type="Pfam" id="PF00205">
    <property type="entry name" value="TPP_enzyme_M"/>
    <property type="match status" value="1"/>
</dbReference>
<dbReference type="InterPro" id="IPR029061">
    <property type="entry name" value="THDP-binding"/>
</dbReference>
<dbReference type="UniPathway" id="UPA00049">
    <property type="reaction ID" value="UER00059"/>
</dbReference>
<evidence type="ECO:0000256" key="9">
    <source>
        <dbReference type="ARBA" id="ARBA00023052"/>
    </source>
</evidence>
<dbReference type="PROSITE" id="PS00187">
    <property type="entry name" value="TPP_ENZYMES"/>
    <property type="match status" value="1"/>
</dbReference>
<dbReference type="UniPathway" id="UPA00047">
    <property type="reaction ID" value="UER00055"/>
</dbReference>
<reference evidence="17 18" key="1">
    <citation type="journal article" date="2018" name="J. Microbiol.">
        <title>Baekduia soli gen. nov., sp. nov., a novel bacterium isolated from the soil of Baekdu Mountain and proposal of a novel family name, Baekduiaceae fam. nov.</title>
        <authorList>
            <person name="An D.S."/>
            <person name="Siddiqi M.Z."/>
            <person name="Kim K.H."/>
            <person name="Yu H.S."/>
            <person name="Im W.T."/>
        </authorList>
    </citation>
    <scope>NUCLEOTIDE SEQUENCE [LARGE SCALE GENOMIC DNA]</scope>
    <source>
        <strain evidence="17 18">BR7-21</strain>
    </source>
</reference>
<dbReference type="CDD" id="cd02015">
    <property type="entry name" value="TPP_AHAS"/>
    <property type="match status" value="1"/>
</dbReference>
<keyword evidence="10 12" id="KW-0100">Branched-chain amino acid biosynthesis</keyword>
<feature type="domain" description="Thiamine pyrophosphate enzyme central" evidence="14">
    <location>
        <begin position="210"/>
        <end position="343"/>
    </location>
</feature>
<dbReference type="Pfam" id="PF02776">
    <property type="entry name" value="TPP_enzyme_N"/>
    <property type="match status" value="1"/>
</dbReference>
<dbReference type="OrthoDB" id="4494979at2"/>
<dbReference type="FunFam" id="3.40.50.1220:FF:000008">
    <property type="entry name" value="Acetolactate synthase"/>
    <property type="match status" value="1"/>
</dbReference>